<dbReference type="EC" id="4.2.2.2" evidence="5 10"/>
<evidence type="ECO:0000256" key="8">
    <source>
        <dbReference type="ARBA" id="ARBA00022837"/>
    </source>
</evidence>
<dbReference type="Proteomes" id="UP001548590">
    <property type="component" value="Unassembled WGS sequence"/>
</dbReference>
<keyword evidence="12" id="KW-1185">Reference proteome</keyword>
<evidence type="ECO:0000256" key="6">
    <source>
        <dbReference type="ARBA" id="ARBA00022525"/>
    </source>
</evidence>
<dbReference type="Pfam" id="PF03211">
    <property type="entry name" value="Pectate_lyase"/>
    <property type="match status" value="1"/>
</dbReference>
<evidence type="ECO:0000313" key="11">
    <source>
        <dbReference type="EMBL" id="MET1490094.1"/>
    </source>
</evidence>
<comment type="caution">
    <text evidence="11">The sequence shown here is derived from an EMBL/GenBank/DDBJ whole genome shotgun (WGS) entry which is preliminary data.</text>
</comment>
<evidence type="ECO:0000256" key="1">
    <source>
        <dbReference type="ARBA" id="ARBA00000695"/>
    </source>
</evidence>
<evidence type="ECO:0000256" key="5">
    <source>
        <dbReference type="ARBA" id="ARBA00012272"/>
    </source>
</evidence>
<evidence type="ECO:0000256" key="10">
    <source>
        <dbReference type="RuleBase" id="RU367009"/>
    </source>
</evidence>
<protein>
    <recommendedName>
        <fullName evidence="5 10">Pectate lyase</fullName>
        <ecNumber evidence="5 10">4.2.2.2</ecNumber>
    </recommendedName>
</protein>
<dbReference type="InterPro" id="IPR004898">
    <property type="entry name" value="Pectate_lyase_PlyH/PlyE-like"/>
</dbReference>
<keyword evidence="7 10" id="KW-0732">Signal</keyword>
<dbReference type="EMBL" id="JBEWLZ010000004">
    <property type="protein sequence ID" value="MET1490094.1"/>
    <property type="molecule type" value="Genomic_DNA"/>
</dbReference>
<accession>A0ABV2CQ97</accession>
<gene>
    <name evidence="11" type="ORF">ABVT11_09670</name>
</gene>
<keyword evidence="9 10" id="KW-0456">Lyase</keyword>
<evidence type="ECO:0000256" key="7">
    <source>
        <dbReference type="ARBA" id="ARBA00022729"/>
    </source>
</evidence>
<comment type="function">
    <text evidence="10">Catalyzes the depolymerization of both polygalacturonate and pectins of methyl esterification degree from 22 to 89%, with an endo mode of action. In contrast to the majority of pectate lyases, displays high activity on highly methylated pectins.</text>
</comment>
<dbReference type="SUPFAM" id="SSF51126">
    <property type="entry name" value="Pectin lyase-like"/>
    <property type="match status" value="1"/>
</dbReference>
<feature type="signal peptide" evidence="10">
    <location>
        <begin position="1"/>
        <end position="20"/>
    </location>
</feature>
<dbReference type="PANTHER" id="PTHR33407:SF9">
    <property type="entry name" value="PECTATE LYASE F-RELATED"/>
    <property type="match status" value="1"/>
</dbReference>
<feature type="chain" id="PRO_5045008069" description="Pectate lyase" evidence="10">
    <location>
        <begin position="21"/>
        <end position="247"/>
    </location>
</feature>
<dbReference type="GO" id="GO:0030570">
    <property type="term" value="F:pectate lyase activity"/>
    <property type="evidence" value="ECO:0007669"/>
    <property type="project" value="UniProtKB-EC"/>
</dbReference>
<comment type="subcellular location">
    <subcellularLocation>
        <location evidence="3 10">Secreted</location>
    </subcellularLocation>
</comment>
<dbReference type="Gene3D" id="2.160.20.10">
    <property type="entry name" value="Single-stranded right-handed beta-helix, Pectin lyase-like"/>
    <property type="match status" value="1"/>
</dbReference>
<comment type="similarity">
    <text evidence="4 10">Belongs to the polysaccharide lyase 3 family.</text>
</comment>
<dbReference type="PANTHER" id="PTHR33407">
    <property type="entry name" value="PECTATE LYASE F-RELATED"/>
    <property type="match status" value="1"/>
</dbReference>
<name>A0ABV2CQ97_9RHOO</name>
<evidence type="ECO:0000256" key="3">
    <source>
        <dbReference type="ARBA" id="ARBA00004613"/>
    </source>
</evidence>
<evidence type="ECO:0000256" key="4">
    <source>
        <dbReference type="ARBA" id="ARBA00006463"/>
    </source>
</evidence>
<keyword evidence="8 10" id="KW-0106">Calcium</keyword>
<dbReference type="RefSeq" id="WP_345923565.1">
    <property type="nucleotide sequence ID" value="NZ_JBDIVF010000001.1"/>
</dbReference>
<evidence type="ECO:0000256" key="2">
    <source>
        <dbReference type="ARBA" id="ARBA00001913"/>
    </source>
</evidence>
<evidence type="ECO:0000313" key="12">
    <source>
        <dbReference type="Proteomes" id="UP001548590"/>
    </source>
</evidence>
<comment type="cofactor">
    <cofactor evidence="2 10">
        <name>Ca(2+)</name>
        <dbReference type="ChEBI" id="CHEBI:29108"/>
    </cofactor>
</comment>
<evidence type="ECO:0000256" key="9">
    <source>
        <dbReference type="ARBA" id="ARBA00023239"/>
    </source>
</evidence>
<dbReference type="InterPro" id="IPR011050">
    <property type="entry name" value="Pectin_lyase_fold/virulence"/>
</dbReference>
<sequence length="247" mass="25689">MYSKLLLGLCLAASLTTASATTTITGTKDYGGATVGTSCDGQSESQQPVFVLADGASLKNVHIKKGAAADGVHCVGSCTLTNVVWDGVCEDAATMLGGTGKIMKVVGGSATTADDKVFQHNGKGGTINLDGFQTYDRIQRLWASCGNCENNGGPRYLIASNVTINGPVVKPDGVTAGYVLRLNSNYGDKATVRNLKIKGYKLGAPKVCVQATGITKAEENAGAKQVNQGEFWNSAYCDISKSDVKSF</sequence>
<organism evidence="11 12">
    <name type="scientific">Uliginosibacterium paludis</name>
    <dbReference type="NCBI Taxonomy" id="1615952"/>
    <lineage>
        <taxon>Bacteria</taxon>
        <taxon>Pseudomonadati</taxon>
        <taxon>Pseudomonadota</taxon>
        <taxon>Betaproteobacteria</taxon>
        <taxon>Rhodocyclales</taxon>
        <taxon>Zoogloeaceae</taxon>
        <taxon>Uliginosibacterium</taxon>
    </lineage>
</organism>
<comment type="catalytic activity">
    <reaction evidence="1 10">
        <text>Eliminative cleavage of (1-&gt;4)-alpha-D-galacturonan to give oligosaccharides with 4-deoxy-alpha-D-galact-4-enuronosyl groups at their non-reducing ends.</text>
        <dbReference type="EC" id="4.2.2.2"/>
    </reaction>
</comment>
<proteinExistence type="inferred from homology"/>
<dbReference type="InterPro" id="IPR012334">
    <property type="entry name" value="Pectin_lyas_fold"/>
</dbReference>
<keyword evidence="6 10" id="KW-0964">Secreted</keyword>
<reference evidence="11 12" key="1">
    <citation type="submission" date="2024-07" db="EMBL/GenBank/DDBJ databases">
        <title>Uliginosibacterium paludis KCTC:42655.</title>
        <authorList>
            <person name="Kim M.K."/>
        </authorList>
    </citation>
    <scope>NUCLEOTIDE SEQUENCE [LARGE SCALE GENOMIC DNA]</scope>
    <source>
        <strain evidence="11 12">KCTC 42655</strain>
    </source>
</reference>